<keyword evidence="2" id="KW-1185">Reference proteome</keyword>
<feature type="compositionally biased region" description="Basic and acidic residues" evidence="1">
    <location>
        <begin position="139"/>
        <end position="166"/>
    </location>
</feature>
<feature type="compositionally biased region" description="Basic and acidic residues" evidence="1">
    <location>
        <begin position="368"/>
        <end position="380"/>
    </location>
</feature>
<gene>
    <name evidence="3" type="primary">LOC105360796</name>
</gene>
<proteinExistence type="predicted"/>
<feature type="region of interest" description="Disordered" evidence="1">
    <location>
        <begin position="1"/>
        <end position="30"/>
    </location>
</feature>
<name>A0AAJ6YDK1_9HYME</name>
<evidence type="ECO:0000256" key="1">
    <source>
        <dbReference type="SAM" id="MobiDB-lite"/>
    </source>
</evidence>
<feature type="region of interest" description="Disordered" evidence="1">
    <location>
        <begin position="367"/>
        <end position="394"/>
    </location>
</feature>
<feature type="region of interest" description="Disordered" evidence="1">
    <location>
        <begin position="134"/>
        <end position="192"/>
    </location>
</feature>
<dbReference type="Proteomes" id="UP000695007">
    <property type="component" value="Unplaced"/>
</dbReference>
<reference evidence="3" key="1">
    <citation type="submission" date="2025-08" db="UniProtKB">
        <authorList>
            <consortium name="RefSeq"/>
        </authorList>
    </citation>
    <scope>IDENTIFICATION</scope>
</reference>
<sequence length="394" mass="43883">MIDTVSVFSTKRSRSMTPSSSPDAMEAASSLRPKLEIRDVLGKREKLLQEVGRMVRLGRLLRSRLKEPLAHQRDRMLELEEISDVSGNQSAVQSISAKLLEVTRLAEKLDARLCEAGARTRTLEPIADEISLKEQSLSMEKRSHTSQEDKPKEIVKPTPEGDRSAVEDSNAEEYVTATECSSTPVPRSRSESFLSSEYEDALVSTTCRKMENELTNKDELFPVAKSETVVSTNPNDQEIIAECSPDEATVIQRIIQEKGGKIVKEVTETTTLRVSQDTRMGVASYKFVANTLSERDESTDVREHQELNRTLVNGETAPSSALQTSREEHTYASANGTVQNYQKASTMTTSQDEIRCYKEELLAVGRSVSEDVEHEERKESSPVLEAVSPEPIGR</sequence>
<dbReference type="KEGG" id="csol:105360796"/>
<evidence type="ECO:0000313" key="2">
    <source>
        <dbReference type="Proteomes" id="UP000695007"/>
    </source>
</evidence>
<dbReference type="GeneID" id="105360796"/>
<dbReference type="RefSeq" id="XP_011496099.1">
    <property type="nucleotide sequence ID" value="XM_011497797.1"/>
</dbReference>
<evidence type="ECO:0000313" key="3">
    <source>
        <dbReference type="RefSeq" id="XP_011496099.1"/>
    </source>
</evidence>
<feature type="compositionally biased region" description="Polar residues" evidence="1">
    <location>
        <begin position="1"/>
        <end position="22"/>
    </location>
</feature>
<protein>
    <submittedName>
        <fullName evidence="3">Uncharacterized protein LOC105360796</fullName>
    </submittedName>
</protein>
<dbReference type="AlphaFoldDB" id="A0AAJ6YDK1"/>
<organism evidence="2 3">
    <name type="scientific">Ceratosolen solmsi marchali</name>
    <dbReference type="NCBI Taxonomy" id="326594"/>
    <lineage>
        <taxon>Eukaryota</taxon>
        <taxon>Metazoa</taxon>
        <taxon>Ecdysozoa</taxon>
        <taxon>Arthropoda</taxon>
        <taxon>Hexapoda</taxon>
        <taxon>Insecta</taxon>
        <taxon>Pterygota</taxon>
        <taxon>Neoptera</taxon>
        <taxon>Endopterygota</taxon>
        <taxon>Hymenoptera</taxon>
        <taxon>Apocrita</taxon>
        <taxon>Proctotrupomorpha</taxon>
        <taxon>Chalcidoidea</taxon>
        <taxon>Agaonidae</taxon>
        <taxon>Agaoninae</taxon>
        <taxon>Ceratosolen</taxon>
    </lineage>
</organism>
<feature type="compositionally biased region" description="Polar residues" evidence="1">
    <location>
        <begin position="178"/>
        <end position="192"/>
    </location>
</feature>
<accession>A0AAJ6YDK1</accession>